<keyword evidence="6 8" id="KW-1133">Transmembrane helix</keyword>
<feature type="transmembrane region" description="Helical" evidence="8">
    <location>
        <begin position="39"/>
        <end position="59"/>
    </location>
</feature>
<feature type="transmembrane region" description="Helical" evidence="8">
    <location>
        <begin position="173"/>
        <end position="194"/>
    </location>
</feature>
<feature type="transmembrane region" description="Helical" evidence="8">
    <location>
        <begin position="126"/>
        <end position="143"/>
    </location>
</feature>
<keyword evidence="3" id="KW-0813">Transport</keyword>
<dbReference type="InterPro" id="IPR000522">
    <property type="entry name" value="ABC_transptr_permease_BtuC"/>
</dbReference>
<evidence type="ECO:0000256" key="2">
    <source>
        <dbReference type="ARBA" id="ARBA00007935"/>
    </source>
</evidence>
<protein>
    <submittedName>
        <fullName evidence="9">Iron chelate uptake ABC transporter family permease subunit</fullName>
    </submittedName>
</protein>
<dbReference type="GO" id="GO:0033214">
    <property type="term" value="P:siderophore-iron import into cell"/>
    <property type="evidence" value="ECO:0007669"/>
    <property type="project" value="TreeGrafter"/>
</dbReference>
<dbReference type="EMBL" id="JAGKSB010000003">
    <property type="protein sequence ID" value="MBP3942646.1"/>
    <property type="molecule type" value="Genomic_DNA"/>
</dbReference>
<dbReference type="PANTHER" id="PTHR30472:SF19">
    <property type="entry name" value="PETROBACTIN IMPORT SYSTEM PERMEASE PROTEIN YCLO"/>
    <property type="match status" value="1"/>
</dbReference>
<dbReference type="GO" id="GO:0005886">
    <property type="term" value="C:plasma membrane"/>
    <property type="evidence" value="ECO:0007669"/>
    <property type="project" value="UniProtKB-SubCell"/>
</dbReference>
<dbReference type="InterPro" id="IPR037294">
    <property type="entry name" value="ABC_BtuC-like"/>
</dbReference>
<feature type="transmembrane region" description="Helical" evidence="8">
    <location>
        <begin position="293"/>
        <end position="311"/>
    </location>
</feature>
<keyword evidence="5 8" id="KW-0812">Transmembrane</keyword>
<dbReference type="Pfam" id="PF01032">
    <property type="entry name" value="FecCD"/>
    <property type="match status" value="1"/>
</dbReference>
<evidence type="ECO:0000313" key="10">
    <source>
        <dbReference type="Proteomes" id="UP000679691"/>
    </source>
</evidence>
<dbReference type="Proteomes" id="UP000679691">
    <property type="component" value="Unassembled WGS sequence"/>
</dbReference>
<feature type="transmembrane region" description="Helical" evidence="8">
    <location>
        <begin position="101"/>
        <end position="120"/>
    </location>
</feature>
<reference evidence="9" key="1">
    <citation type="submission" date="2021-03" db="EMBL/GenBank/DDBJ databases">
        <authorList>
            <person name="Lu T."/>
            <person name="Wang Q."/>
            <person name="Han X."/>
        </authorList>
    </citation>
    <scope>NUCLEOTIDE SEQUENCE</scope>
    <source>
        <strain evidence="9">WQ 2009</strain>
    </source>
</reference>
<evidence type="ECO:0000256" key="3">
    <source>
        <dbReference type="ARBA" id="ARBA00022448"/>
    </source>
</evidence>
<organism evidence="9 10">
    <name type="scientific">Rhinopithecimicrobium faecis</name>
    <dbReference type="NCBI Taxonomy" id="2820698"/>
    <lineage>
        <taxon>Bacteria</taxon>
        <taxon>Pseudomonadati</taxon>
        <taxon>Bacteroidota</taxon>
        <taxon>Sphingobacteriia</taxon>
        <taxon>Sphingobacteriales</taxon>
        <taxon>Sphingobacteriaceae</taxon>
        <taxon>Rhinopithecimicrobium</taxon>
    </lineage>
</organism>
<evidence type="ECO:0000256" key="7">
    <source>
        <dbReference type="ARBA" id="ARBA00023136"/>
    </source>
</evidence>
<dbReference type="PANTHER" id="PTHR30472">
    <property type="entry name" value="FERRIC ENTEROBACTIN TRANSPORT SYSTEM PERMEASE PROTEIN"/>
    <property type="match status" value="1"/>
</dbReference>
<keyword evidence="4" id="KW-1003">Cell membrane</keyword>
<evidence type="ECO:0000256" key="4">
    <source>
        <dbReference type="ARBA" id="ARBA00022475"/>
    </source>
</evidence>
<evidence type="ECO:0000256" key="1">
    <source>
        <dbReference type="ARBA" id="ARBA00004651"/>
    </source>
</evidence>
<name>A0A8T4H968_9SPHI</name>
<comment type="caution">
    <text evidence="9">The sequence shown here is derived from an EMBL/GenBank/DDBJ whole genome shotgun (WGS) entry which is preliminary data.</text>
</comment>
<feature type="transmembrane region" description="Helical" evidence="8">
    <location>
        <begin position="263"/>
        <end position="281"/>
    </location>
</feature>
<keyword evidence="7 8" id="KW-0472">Membrane</keyword>
<dbReference type="AlphaFoldDB" id="A0A8T4H968"/>
<dbReference type="GO" id="GO:0022857">
    <property type="term" value="F:transmembrane transporter activity"/>
    <property type="evidence" value="ECO:0007669"/>
    <property type="project" value="InterPro"/>
</dbReference>
<keyword evidence="10" id="KW-1185">Reference proteome</keyword>
<evidence type="ECO:0000256" key="8">
    <source>
        <dbReference type="SAM" id="Phobius"/>
    </source>
</evidence>
<dbReference type="Gene3D" id="1.10.3470.10">
    <property type="entry name" value="ABC transporter involved in vitamin B12 uptake, BtuC"/>
    <property type="match status" value="1"/>
</dbReference>
<feature type="transmembrane region" description="Helical" evidence="8">
    <location>
        <begin position="6"/>
        <end position="27"/>
    </location>
</feature>
<proteinExistence type="inferred from homology"/>
<evidence type="ECO:0000256" key="6">
    <source>
        <dbReference type="ARBA" id="ARBA00022989"/>
    </source>
</evidence>
<dbReference type="SUPFAM" id="SSF81345">
    <property type="entry name" value="ABC transporter involved in vitamin B12 uptake, BtuC"/>
    <property type="match status" value="1"/>
</dbReference>
<gene>
    <name evidence="9" type="ORF">J5U18_03555</name>
</gene>
<sequence length="313" mass="35668">MRNKFIILYSIVCFVIILFLVHGVSFNHSFIIFGRLQRLCALLLTAAAITYATLVFQSITTNKILTPSLMGYEHFYLLIQVVLLLLCGANSILIASKTFNFLLAAVLMILYSALLYRGFFKNRNKKLYFILLIGLVLSIFFHSTTQFLQMRIDPNEYAYVQQAMFSSLGRTSVATLFMAFALMLFTFIGLWRYFKYLDLINLGRNYARGLGVNYDRVVRWQLAGISILVSVSTALIGPITFVGIFVSGITYRLVTKASHRTTISFGFGVALILLISAQFLIERLFNYKQSLGVLVNLFGGVYFMFLLFKFLRK</sequence>
<comment type="similarity">
    <text evidence="2">Belongs to the binding-protein-dependent transport system permease family. FecCD subfamily.</text>
</comment>
<evidence type="ECO:0000256" key="5">
    <source>
        <dbReference type="ARBA" id="ARBA00022692"/>
    </source>
</evidence>
<feature type="transmembrane region" description="Helical" evidence="8">
    <location>
        <begin position="74"/>
        <end position="94"/>
    </location>
</feature>
<accession>A0A8T4H968</accession>
<feature type="transmembrane region" description="Helical" evidence="8">
    <location>
        <begin position="222"/>
        <end position="251"/>
    </location>
</feature>
<evidence type="ECO:0000313" key="9">
    <source>
        <dbReference type="EMBL" id="MBP3942646.1"/>
    </source>
</evidence>
<dbReference type="RefSeq" id="WP_353546130.1">
    <property type="nucleotide sequence ID" value="NZ_JAGKSB010000003.1"/>
</dbReference>
<comment type="subcellular location">
    <subcellularLocation>
        <location evidence="1">Cell membrane</location>
        <topology evidence="1">Multi-pass membrane protein</topology>
    </subcellularLocation>
</comment>